<dbReference type="InterPro" id="IPR015422">
    <property type="entry name" value="PyrdxlP-dep_Trfase_small"/>
</dbReference>
<dbReference type="InterPro" id="IPR015421">
    <property type="entry name" value="PyrdxlP-dep_Trfase_major"/>
</dbReference>
<evidence type="ECO:0000256" key="3">
    <source>
        <dbReference type="ARBA" id="ARBA00012239"/>
    </source>
</evidence>
<evidence type="ECO:0000256" key="7">
    <source>
        <dbReference type="ARBA" id="ARBA00023004"/>
    </source>
</evidence>
<keyword evidence="13" id="KW-1185">Reference proteome</keyword>
<dbReference type="Proteomes" id="UP000778523">
    <property type="component" value="Unassembled WGS sequence"/>
</dbReference>
<gene>
    <name evidence="12" type="ORF">HJ583_007445</name>
</gene>
<dbReference type="Gene3D" id="3.90.1150.10">
    <property type="entry name" value="Aspartate Aminotransferase, domain 1"/>
    <property type="match status" value="1"/>
</dbReference>
<accession>A0ABX2IL69</accession>
<evidence type="ECO:0000256" key="10">
    <source>
        <dbReference type="RuleBase" id="RU004504"/>
    </source>
</evidence>
<evidence type="ECO:0000256" key="8">
    <source>
        <dbReference type="ARBA" id="ARBA00023014"/>
    </source>
</evidence>
<evidence type="ECO:0000256" key="4">
    <source>
        <dbReference type="ARBA" id="ARBA00022679"/>
    </source>
</evidence>
<dbReference type="Gene3D" id="3.40.640.10">
    <property type="entry name" value="Type I PLP-dependent aspartate aminotransferase-like (Major domain)"/>
    <property type="match status" value="1"/>
</dbReference>
<evidence type="ECO:0000256" key="2">
    <source>
        <dbReference type="ARBA" id="ARBA00006490"/>
    </source>
</evidence>
<evidence type="ECO:0000256" key="6">
    <source>
        <dbReference type="ARBA" id="ARBA00022898"/>
    </source>
</evidence>
<dbReference type="PROSITE" id="PS00595">
    <property type="entry name" value="AA_TRANSFER_CLASS_5"/>
    <property type="match status" value="1"/>
</dbReference>
<keyword evidence="4" id="KW-0808">Transferase</keyword>
<keyword evidence="5" id="KW-0479">Metal-binding</keyword>
<dbReference type="InterPro" id="IPR000192">
    <property type="entry name" value="Aminotrans_V_dom"/>
</dbReference>
<evidence type="ECO:0000259" key="11">
    <source>
        <dbReference type="Pfam" id="PF00266"/>
    </source>
</evidence>
<dbReference type="PANTHER" id="PTHR11601:SF34">
    <property type="entry name" value="CYSTEINE DESULFURASE"/>
    <property type="match status" value="1"/>
</dbReference>
<keyword evidence="8" id="KW-0411">Iron-sulfur</keyword>
<organism evidence="12 13">
    <name type="scientific">Uliginosibacterium aquaticum</name>
    <dbReference type="NCBI Taxonomy" id="2731212"/>
    <lineage>
        <taxon>Bacteria</taxon>
        <taxon>Pseudomonadati</taxon>
        <taxon>Pseudomonadota</taxon>
        <taxon>Betaproteobacteria</taxon>
        <taxon>Rhodocyclales</taxon>
        <taxon>Zoogloeaceae</taxon>
        <taxon>Uliginosibacterium</taxon>
    </lineage>
</organism>
<comment type="catalytic activity">
    <reaction evidence="9">
        <text>(sulfur carrier)-H + L-cysteine = (sulfur carrier)-SH + L-alanine</text>
        <dbReference type="Rhea" id="RHEA:43892"/>
        <dbReference type="Rhea" id="RHEA-COMP:14737"/>
        <dbReference type="Rhea" id="RHEA-COMP:14739"/>
        <dbReference type="ChEBI" id="CHEBI:29917"/>
        <dbReference type="ChEBI" id="CHEBI:35235"/>
        <dbReference type="ChEBI" id="CHEBI:57972"/>
        <dbReference type="ChEBI" id="CHEBI:64428"/>
        <dbReference type="EC" id="2.8.1.7"/>
    </reaction>
</comment>
<evidence type="ECO:0000256" key="1">
    <source>
        <dbReference type="ARBA" id="ARBA00001933"/>
    </source>
</evidence>
<protein>
    <recommendedName>
        <fullName evidence="3">cysteine desulfurase</fullName>
        <ecNumber evidence="3">2.8.1.7</ecNumber>
    </recommendedName>
</protein>
<dbReference type="Gene3D" id="1.10.260.50">
    <property type="match status" value="1"/>
</dbReference>
<keyword evidence="7" id="KW-0408">Iron</keyword>
<evidence type="ECO:0000313" key="12">
    <source>
        <dbReference type="EMBL" id="NSL54855.1"/>
    </source>
</evidence>
<dbReference type="InterPro" id="IPR015424">
    <property type="entry name" value="PyrdxlP-dep_Trfase"/>
</dbReference>
<evidence type="ECO:0000313" key="13">
    <source>
        <dbReference type="Proteomes" id="UP000778523"/>
    </source>
</evidence>
<dbReference type="RefSeq" id="WP_170021373.1">
    <property type="nucleotide sequence ID" value="NZ_JABCSC020000002.1"/>
</dbReference>
<comment type="caution">
    <text evidence="12">The sequence shown here is derived from an EMBL/GenBank/DDBJ whole genome shotgun (WGS) entry which is preliminary data.</text>
</comment>
<sequence>MIYLDNNATTRPLPEVVDAMTAALACWGNPSSKHALGEEAKRLLAGARAQVAALVDAQPVELIFTSGASESNHHALLGALRRPGAPQRVILSAIEHSGYLKSALQLRQQGVEVVLLDVDGAGRIRPESLQHALHEDAALVSVMAANNETGVLQPVETLAELARGRGVPVHVDATQMVGKLPLSFSRWHVDLVSFSAHKFHGPKGVGALLIRKGLSWPVLLGGQQERARRGGTENLPGIAGFAAAARHAMASQVAEAARLASLREGLESVLARIPGCVIHGRAARRLPNTTSLSIAGLSAEKILGELARAGICASSGAACSSGGSDPSHVLLAMGVEPALALGAVRLSLGSDTDAHQLSRLAEVLQSMCHSQPMPEAALG</sequence>
<comment type="cofactor">
    <cofactor evidence="1 10">
        <name>pyridoxal 5'-phosphate</name>
        <dbReference type="ChEBI" id="CHEBI:597326"/>
    </cofactor>
</comment>
<keyword evidence="6" id="KW-0663">Pyridoxal phosphate</keyword>
<dbReference type="InterPro" id="IPR016454">
    <property type="entry name" value="Cysteine_dSase"/>
</dbReference>
<comment type="similarity">
    <text evidence="2">Belongs to the class-V pyridoxal-phosphate-dependent aminotransferase family. NifS/IscS subfamily.</text>
</comment>
<dbReference type="InterPro" id="IPR020578">
    <property type="entry name" value="Aminotrans_V_PyrdxlP_BS"/>
</dbReference>
<evidence type="ECO:0000256" key="5">
    <source>
        <dbReference type="ARBA" id="ARBA00022723"/>
    </source>
</evidence>
<feature type="domain" description="Aminotransferase class V" evidence="11">
    <location>
        <begin position="2"/>
        <end position="360"/>
    </location>
</feature>
<reference evidence="12 13" key="1">
    <citation type="submission" date="2020-06" db="EMBL/GenBank/DDBJ databases">
        <title>Draft genome of Uliginosibacterium sp. IMCC34675.</title>
        <authorList>
            <person name="Song J."/>
        </authorList>
    </citation>
    <scope>NUCLEOTIDE SEQUENCE [LARGE SCALE GENOMIC DNA]</scope>
    <source>
        <strain evidence="12 13">IMCC34675</strain>
    </source>
</reference>
<dbReference type="PANTHER" id="PTHR11601">
    <property type="entry name" value="CYSTEINE DESULFURYLASE FAMILY MEMBER"/>
    <property type="match status" value="1"/>
</dbReference>
<dbReference type="EC" id="2.8.1.7" evidence="3"/>
<dbReference type="SUPFAM" id="SSF53383">
    <property type="entry name" value="PLP-dependent transferases"/>
    <property type="match status" value="1"/>
</dbReference>
<proteinExistence type="inferred from homology"/>
<dbReference type="EMBL" id="JABCSC020000002">
    <property type="protein sequence ID" value="NSL54855.1"/>
    <property type="molecule type" value="Genomic_DNA"/>
</dbReference>
<evidence type="ECO:0000256" key="9">
    <source>
        <dbReference type="ARBA" id="ARBA00050776"/>
    </source>
</evidence>
<name>A0ABX2IL69_9RHOO</name>
<dbReference type="Pfam" id="PF00266">
    <property type="entry name" value="Aminotran_5"/>
    <property type="match status" value="1"/>
</dbReference>
<dbReference type="PIRSF" id="PIRSF005572">
    <property type="entry name" value="NifS"/>
    <property type="match status" value="1"/>
</dbReference>